<dbReference type="EMBL" id="CP003332">
    <property type="protein sequence ID" value="AFJ61078.1"/>
    <property type="molecule type" value="Genomic_DNA"/>
</dbReference>
<dbReference type="InterPro" id="IPR035945">
    <property type="entry name" value="YhaI-like_sf"/>
</dbReference>
<protein>
    <recommendedName>
        <fullName evidence="3">YhaI family protein</fullName>
    </recommendedName>
</protein>
<proteinExistence type="predicted"/>
<name>I2C354_BACAY</name>
<dbReference type="HOGENOM" id="CLU_137874_1_0_9"/>
<evidence type="ECO:0000313" key="1">
    <source>
        <dbReference type="EMBL" id="AFJ61078.1"/>
    </source>
</evidence>
<sequence>MKRMDSMDQRIGRLEYYIQLLVKTVDMDKYPFYAMMIEKGLTEEEGEEVGRICRELEDELESQKAQGFVTFDKLLALFAGQLNEKLDVHETIFALYEQGLYTALMEEFIEIMKHFD</sequence>
<organism evidence="1 2">
    <name type="scientific">Bacillus amyloliquefaciens (strain Y2)</name>
    <name type="common">Bacillus amyloliquefaciens subsp. plantarum (strain B9601-Y2)</name>
    <dbReference type="NCBI Taxonomy" id="1155777"/>
    <lineage>
        <taxon>Bacteria</taxon>
        <taxon>Bacillati</taxon>
        <taxon>Bacillota</taxon>
        <taxon>Bacilli</taxon>
        <taxon>Bacillales</taxon>
        <taxon>Bacillaceae</taxon>
        <taxon>Bacillus</taxon>
        <taxon>Bacillus amyloliquefaciens group</taxon>
    </lineage>
</organism>
<dbReference type="InterPro" id="IPR015058">
    <property type="entry name" value="DUF1878"/>
</dbReference>
<dbReference type="AlphaFoldDB" id="I2C354"/>
<evidence type="ECO:0000313" key="2">
    <source>
        <dbReference type="Proteomes" id="UP000002878"/>
    </source>
</evidence>
<evidence type="ECO:0008006" key="3">
    <source>
        <dbReference type="Google" id="ProtNLM"/>
    </source>
</evidence>
<dbReference type="Pfam" id="PF08963">
    <property type="entry name" value="DUF1878"/>
    <property type="match status" value="1"/>
</dbReference>
<dbReference type="SUPFAM" id="SSF109915">
    <property type="entry name" value="Hypothetical protein YhaI"/>
    <property type="match status" value="1"/>
</dbReference>
<dbReference type="Gene3D" id="1.10.3750.10">
    <property type="entry name" value="YhaI-like"/>
    <property type="match status" value="1"/>
</dbReference>
<dbReference type="PATRIC" id="fig|1126211.3.peg.989"/>
<accession>I2C354</accession>
<dbReference type="Proteomes" id="UP000002878">
    <property type="component" value="Chromosome"/>
</dbReference>
<gene>
    <name evidence="1" type="ORF">MUS_1046</name>
</gene>
<reference evidence="1 2" key="1">
    <citation type="journal article" date="2012" name="J. Biotechnol.">
        <title>Genome sequence of the plant growth promoting strain Bacillus amyloliquefaciens subsp. plantarum B9601-Y2 and expression of mersacidin and other secondary metabolites.</title>
        <authorList>
            <person name="He P."/>
            <person name="Hao K."/>
            <person name="Blom J."/>
            <person name="Ruckert C."/>
            <person name="Vater J."/>
            <person name="Mao Z."/>
            <person name="Wu Y."/>
            <person name="Hou M."/>
            <person name="He P."/>
            <person name="He Y."/>
            <person name="Borriss R."/>
        </authorList>
    </citation>
    <scope>NUCLEOTIDE SEQUENCE [LARGE SCALE GENOMIC DNA]</scope>
    <source>
        <strain evidence="1">Y2</strain>
    </source>
</reference>
<dbReference type="KEGG" id="bqy:MUS_1046"/>